<accession>A0ABQ9HRN2</accession>
<reference evidence="2 3" key="1">
    <citation type="submission" date="2023-02" db="EMBL/GenBank/DDBJ databases">
        <title>LHISI_Scaffold_Assembly.</title>
        <authorList>
            <person name="Stuart O.P."/>
            <person name="Cleave R."/>
            <person name="Magrath M.J.L."/>
            <person name="Mikheyev A.S."/>
        </authorList>
    </citation>
    <scope>NUCLEOTIDE SEQUENCE [LARGE SCALE GENOMIC DNA]</scope>
    <source>
        <strain evidence="2">Daus_M_001</strain>
        <tissue evidence="2">Leg muscle</tissue>
    </source>
</reference>
<name>A0ABQ9HRN2_9NEOP</name>
<organism evidence="2 3">
    <name type="scientific">Dryococelus australis</name>
    <dbReference type="NCBI Taxonomy" id="614101"/>
    <lineage>
        <taxon>Eukaryota</taxon>
        <taxon>Metazoa</taxon>
        <taxon>Ecdysozoa</taxon>
        <taxon>Arthropoda</taxon>
        <taxon>Hexapoda</taxon>
        <taxon>Insecta</taxon>
        <taxon>Pterygota</taxon>
        <taxon>Neoptera</taxon>
        <taxon>Polyneoptera</taxon>
        <taxon>Phasmatodea</taxon>
        <taxon>Verophasmatodea</taxon>
        <taxon>Anareolatae</taxon>
        <taxon>Phasmatidae</taxon>
        <taxon>Eurycanthinae</taxon>
        <taxon>Dryococelus</taxon>
    </lineage>
</organism>
<proteinExistence type="predicted"/>
<evidence type="ECO:0000313" key="3">
    <source>
        <dbReference type="Proteomes" id="UP001159363"/>
    </source>
</evidence>
<dbReference type="InterPro" id="IPR004875">
    <property type="entry name" value="DDE_SF_endonuclease_dom"/>
</dbReference>
<comment type="caution">
    <text evidence="2">The sequence shown here is derived from an EMBL/GenBank/DDBJ whole genome shotgun (WGS) entry which is preliminary data.</text>
</comment>
<dbReference type="Proteomes" id="UP001159363">
    <property type="component" value="Chromosome X"/>
</dbReference>
<keyword evidence="3" id="KW-1185">Reference proteome</keyword>
<protein>
    <recommendedName>
        <fullName evidence="1">DDE-1 domain-containing protein</fullName>
    </recommendedName>
</protein>
<sequence>MSAYRAAKDFNISLNTVLGHVEGRRGYKSTSHCQPKSLPLDVEKKIAACLINMEQHRFGLSRKDILSLVGEYIVSNNLNTPITDSKLQSDCLISFMRHNLTVKKPESVEIARINCINPFIINNYFEELEKTISQLGLEERPQLTFNLNETSFARDPSKTNVMAASGKKLPPLVIFKGKNLWDDWQPTKEEAFLGTSYVATENVWMEAKVFINFFKITFLAHIGTERPVFVICGGSKTHVSLRLIEIAREENVTILILPPHSLHILQPLDLSVMKSFKNTLCC</sequence>
<dbReference type="Pfam" id="PF03184">
    <property type="entry name" value="DDE_1"/>
    <property type="match status" value="1"/>
</dbReference>
<feature type="domain" description="DDE-1" evidence="1">
    <location>
        <begin position="163"/>
        <end position="279"/>
    </location>
</feature>
<evidence type="ECO:0000259" key="1">
    <source>
        <dbReference type="Pfam" id="PF03184"/>
    </source>
</evidence>
<gene>
    <name evidence="2" type="ORF">PR048_013256</name>
</gene>
<dbReference type="EMBL" id="JARBHB010000004">
    <property type="protein sequence ID" value="KAJ8887041.1"/>
    <property type="molecule type" value="Genomic_DNA"/>
</dbReference>
<evidence type="ECO:0000313" key="2">
    <source>
        <dbReference type="EMBL" id="KAJ8887041.1"/>
    </source>
</evidence>